<keyword evidence="1" id="KW-0547">Nucleotide-binding</keyword>
<dbReference type="PANTHER" id="PTHR24072">
    <property type="entry name" value="RHO FAMILY GTPASE"/>
    <property type="match status" value="1"/>
</dbReference>
<dbReference type="Gene3D" id="3.40.50.300">
    <property type="entry name" value="P-loop containing nucleotide triphosphate hydrolases"/>
    <property type="match status" value="1"/>
</dbReference>
<dbReference type="Proteomes" id="UP001516400">
    <property type="component" value="Unassembled WGS sequence"/>
</dbReference>
<proteinExistence type="predicted"/>
<protein>
    <recommendedName>
        <fullName evidence="5">Rho GTPase</fullName>
    </recommendedName>
</protein>
<name>A0ABD2MT86_9CUCU</name>
<reference evidence="3 4" key="1">
    <citation type="journal article" date="2021" name="BMC Biol.">
        <title>Horizontally acquired antibacterial genes associated with adaptive radiation of ladybird beetles.</title>
        <authorList>
            <person name="Li H.S."/>
            <person name="Tang X.F."/>
            <person name="Huang Y.H."/>
            <person name="Xu Z.Y."/>
            <person name="Chen M.L."/>
            <person name="Du X.Y."/>
            <person name="Qiu B.Y."/>
            <person name="Chen P.T."/>
            <person name="Zhang W."/>
            <person name="Slipinski A."/>
            <person name="Escalona H.E."/>
            <person name="Waterhouse R.M."/>
            <person name="Zwick A."/>
            <person name="Pang H."/>
        </authorList>
    </citation>
    <scope>NUCLEOTIDE SEQUENCE [LARGE SCALE GENOMIC DNA]</scope>
    <source>
        <strain evidence="3">SYSU2018</strain>
    </source>
</reference>
<accession>A0ABD2MT86</accession>
<evidence type="ECO:0000313" key="3">
    <source>
        <dbReference type="EMBL" id="KAL3269465.1"/>
    </source>
</evidence>
<dbReference type="Pfam" id="PF00071">
    <property type="entry name" value="Ras"/>
    <property type="match status" value="1"/>
</dbReference>
<dbReference type="GO" id="GO:0003006">
    <property type="term" value="P:developmental process involved in reproduction"/>
    <property type="evidence" value="ECO:0007669"/>
    <property type="project" value="UniProtKB-ARBA"/>
</dbReference>
<evidence type="ECO:0008006" key="5">
    <source>
        <dbReference type="Google" id="ProtNLM"/>
    </source>
</evidence>
<dbReference type="AlphaFoldDB" id="A0ABD2MT86"/>
<dbReference type="InterPro" id="IPR027417">
    <property type="entry name" value="P-loop_NTPase"/>
</dbReference>
<dbReference type="EMBL" id="JABFTP020000021">
    <property type="protein sequence ID" value="KAL3269465.1"/>
    <property type="molecule type" value="Genomic_DNA"/>
</dbReference>
<sequence>MPPQSNVSHHYYNKEPLLNQQNPISFTSATKSKKEEKIRTKNRIKCVLVGDDAVGKTSLIASYSTHSFPYEYVPTAYDKYND</sequence>
<dbReference type="PRINTS" id="PR00449">
    <property type="entry name" value="RASTRNSFRMNG"/>
</dbReference>
<dbReference type="SUPFAM" id="SSF52540">
    <property type="entry name" value="P-loop containing nucleoside triphosphate hydrolases"/>
    <property type="match status" value="1"/>
</dbReference>
<dbReference type="GO" id="GO:0022412">
    <property type="term" value="P:cellular process involved in reproduction in multicellular organism"/>
    <property type="evidence" value="ECO:0007669"/>
    <property type="project" value="UniProtKB-ARBA"/>
</dbReference>
<dbReference type="GO" id="GO:0005525">
    <property type="term" value="F:GTP binding"/>
    <property type="evidence" value="ECO:0007669"/>
    <property type="project" value="UniProtKB-KW"/>
</dbReference>
<evidence type="ECO:0000256" key="2">
    <source>
        <dbReference type="ARBA" id="ARBA00023134"/>
    </source>
</evidence>
<dbReference type="GO" id="GO:0001667">
    <property type="term" value="P:ameboidal-type cell migration"/>
    <property type="evidence" value="ECO:0007669"/>
    <property type="project" value="UniProtKB-ARBA"/>
</dbReference>
<evidence type="ECO:0000313" key="4">
    <source>
        <dbReference type="Proteomes" id="UP001516400"/>
    </source>
</evidence>
<evidence type="ECO:0000256" key="1">
    <source>
        <dbReference type="ARBA" id="ARBA00022741"/>
    </source>
</evidence>
<keyword evidence="2" id="KW-0342">GTP-binding</keyword>
<dbReference type="GO" id="GO:0035006">
    <property type="term" value="P:melanization defense response"/>
    <property type="evidence" value="ECO:0007669"/>
    <property type="project" value="UniProtKB-ARBA"/>
</dbReference>
<comment type="caution">
    <text evidence="3">The sequence shown here is derived from an EMBL/GenBank/DDBJ whole genome shotgun (WGS) entry which is preliminary data.</text>
</comment>
<dbReference type="GO" id="GO:0035099">
    <property type="term" value="P:hemocyte migration"/>
    <property type="evidence" value="ECO:0007669"/>
    <property type="project" value="UniProtKB-ARBA"/>
</dbReference>
<organism evidence="3 4">
    <name type="scientific">Cryptolaemus montrouzieri</name>
    <dbReference type="NCBI Taxonomy" id="559131"/>
    <lineage>
        <taxon>Eukaryota</taxon>
        <taxon>Metazoa</taxon>
        <taxon>Ecdysozoa</taxon>
        <taxon>Arthropoda</taxon>
        <taxon>Hexapoda</taxon>
        <taxon>Insecta</taxon>
        <taxon>Pterygota</taxon>
        <taxon>Neoptera</taxon>
        <taxon>Endopterygota</taxon>
        <taxon>Coleoptera</taxon>
        <taxon>Polyphaga</taxon>
        <taxon>Cucujiformia</taxon>
        <taxon>Coccinelloidea</taxon>
        <taxon>Coccinellidae</taxon>
        <taxon>Scymninae</taxon>
        <taxon>Scymnini</taxon>
        <taxon>Cryptolaemus</taxon>
    </lineage>
</organism>
<dbReference type="InterPro" id="IPR001806">
    <property type="entry name" value="Small_GTPase"/>
</dbReference>
<gene>
    <name evidence="3" type="ORF">HHI36_008534</name>
</gene>
<dbReference type="InterPro" id="IPR003578">
    <property type="entry name" value="Small_GTPase_Rho"/>
</dbReference>
<keyword evidence="4" id="KW-1185">Reference proteome</keyword>